<dbReference type="InterPro" id="IPR001841">
    <property type="entry name" value="Znf_RING"/>
</dbReference>
<evidence type="ECO:0000313" key="19">
    <source>
        <dbReference type="Proteomes" id="UP000187209"/>
    </source>
</evidence>
<keyword evidence="13 15" id="KW-0472">Membrane</keyword>
<dbReference type="EMBL" id="MPUH01000755">
    <property type="protein sequence ID" value="OMJ74381.1"/>
    <property type="molecule type" value="Genomic_DNA"/>
</dbReference>
<keyword evidence="5" id="KW-0808">Transferase</keyword>
<name>A0A1R2BC64_9CILI</name>
<comment type="subcellular location">
    <subcellularLocation>
        <location evidence="2">Membrane</location>
        <topology evidence="2">Single-pass membrane protein</topology>
    </subcellularLocation>
</comment>
<dbReference type="SUPFAM" id="SSF57850">
    <property type="entry name" value="RING/U-box"/>
    <property type="match status" value="2"/>
</dbReference>
<dbReference type="FunFam" id="3.30.40.10:FF:000051">
    <property type="entry name" value="RBR-type E3 ubiquitin transferase"/>
    <property type="match status" value="1"/>
</dbReference>
<comment type="catalytic activity">
    <reaction evidence="1">
        <text>[E2 ubiquitin-conjugating enzyme]-S-ubiquitinyl-L-cysteine + [acceptor protein]-L-lysine = [E2 ubiquitin-conjugating enzyme]-L-cysteine + [acceptor protein]-N(6)-ubiquitinyl-L-lysine.</text>
        <dbReference type="EC" id="2.3.2.31"/>
    </reaction>
</comment>
<evidence type="ECO:0000256" key="13">
    <source>
        <dbReference type="ARBA" id="ARBA00023136"/>
    </source>
</evidence>
<dbReference type="GO" id="GO:0061630">
    <property type="term" value="F:ubiquitin protein ligase activity"/>
    <property type="evidence" value="ECO:0007669"/>
    <property type="project" value="UniProtKB-EC"/>
</dbReference>
<keyword evidence="11" id="KW-0862">Zinc</keyword>
<evidence type="ECO:0000256" key="7">
    <source>
        <dbReference type="ARBA" id="ARBA00022723"/>
    </source>
</evidence>
<dbReference type="AlphaFoldDB" id="A0A1R2BC64"/>
<dbReference type="SMART" id="SM00184">
    <property type="entry name" value="RING"/>
    <property type="match status" value="1"/>
</dbReference>
<evidence type="ECO:0000256" key="4">
    <source>
        <dbReference type="ARBA" id="ARBA00012251"/>
    </source>
</evidence>
<dbReference type="OrthoDB" id="10009520at2759"/>
<evidence type="ECO:0000256" key="10">
    <source>
        <dbReference type="ARBA" id="ARBA00022786"/>
    </source>
</evidence>
<dbReference type="PROSITE" id="PS50089">
    <property type="entry name" value="ZF_RING_2"/>
    <property type="match status" value="1"/>
</dbReference>
<evidence type="ECO:0000256" key="1">
    <source>
        <dbReference type="ARBA" id="ARBA00001798"/>
    </source>
</evidence>
<dbReference type="InterPro" id="IPR031127">
    <property type="entry name" value="E3_UB_ligase_RBR"/>
</dbReference>
<gene>
    <name evidence="18" type="ORF">SteCoe_26706</name>
</gene>
<dbReference type="PANTHER" id="PTHR11685">
    <property type="entry name" value="RBR FAMILY RING FINGER AND IBR DOMAIN-CONTAINING"/>
    <property type="match status" value="1"/>
</dbReference>
<dbReference type="Gene3D" id="3.30.40.10">
    <property type="entry name" value="Zinc/RING finger domain, C3HC4 (zinc finger)"/>
    <property type="match status" value="1"/>
</dbReference>
<dbReference type="PROSITE" id="PS51873">
    <property type="entry name" value="TRIAD"/>
    <property type="match status" value="1"/>
</dbReference>
<feature type="transmembrane region" description="Helical" evidence="15">
    <location>
        <begin position="319"/>
        <end position="337"/>
    </location>
</feature>
<dbReference type="Gene3D" id="1.20.120.1750">
    <property type="match status" value="1"/>
</dbReference>
<proteinExistence type="predicted"/>
<feature type="transmembrane region" description="Helical" evidence="15">
    <location>
        <begin position="249"/>
        <end position="272"/>
    </location>
</feature>
<keyword evidence="9 14" id="KW-0863">Zinc-finger</keyword>
<evidence type="ECO:0000256" key="11">
    <source>
        <dbReference type="ARBA" id="ARBA00022833"/>
    </source>
</evidence>
<evidence type="ECO:0000256" key="5">
    <source>
        <dbReference type="ARBA" id="ARBA00022679"/>
    </source>
</evidence>
<dbReference type="GO" id="GO:0031090">
    <property type="term" value="C:organelle membrane"/>
    <property type="evidence" value="ECO:0007669"/>
    <property type="project" value="UniProtKB-ARBA"/>
</dbReference>
<organism evidence="18 19">
    <name type="scientific">Stentor coeruleus</name>
    <dbReference type="NCBI Taxonomy" id="5963"/>
    <lineage>
        <taxon>Eukaryota</taxon>
        <taxon>Sar</taxon>
        <taxon>Alveolata</taxon>
        <taxon>Ciliophora</taxon>
        <taxon>Postciliodesmatophora</taxon>
        <taxon>Heterotrichea</taxon>
        <taxon>Heterotrichida</taxon>
        <taxon>Stentoridae</taxon>
        <taxon>Stentor</taxon>
    </lineage>
</organism>
<keyword evidence="12 15" id="KW-1133">Transmembrane helix</keyword>
<keyword evidence="6 15" id="KW-0812">Transmembrane</keyword>
<evidence type="ECO:0000256" key="9">
    <source>
        <dbReference type="ARBA" id="ARBA00022771"/>
    </source>
</evidence>
<feature type="transmembrane region" description="Helical" evidence="15">
    <location>
        <begin position="293"/>
        <end position="313"/>
    </location>
</feature>
<dbReference type="GO" id="GO:0016567">
    <property type="term" value="P:protein ubiquitination"/>
    <property type="evidence" value="ECO:0007669"/>
    <property type="project" value="InterPro"/>
</dbReference>
<keyword evidence="19" id="KW-1185">Reference proteome</keyword>
<evidence type="ECO:0000313" key="18">
    <source>
        <dbReference type="EMBL" id="OMJ74381.1"/>
    </source>
</evidence>
<keyword evidence="7" id="KW-0479">Metal-binding</keyword>
<keyword evidence="8" id="KW-0677">Repeat</keyword>
<evidence type="ECO:0000256" key="14">
    <source>
        <dbReference type="PROSITE-ProRule" id="PRU00175"/>
    </source>
</evidence>
<dbReference type="GO" id="GO:0008270">
    <property type="term" value="F:zinc ion binding"/>
    <property type="evidence" value="ECO:0007669"/>
    <property type="project" value="UniProtKB-KW"/>
</dbReference>
<evidence type="ECO:0000259" key="17">
    <source>
        <dbReference type="PROSITE" id="PS51873"/>
    </source>
</evidence>
<dbReference type="EC" id="2.3.2.31" evidence="4"/>
<accession>A0A1R2BC64</accession>
<protein>
    <recommendedName>
        <fullName evidence="4">RBR-type E3 ubiquitin transferase</fullName>
        <ecNumber evidence="4">2.3.2.31</ecNumber>
    </recommendedName>
</protein>
<comment type="pathway">
    <text evidence="3">Protein modification; protein ubiquitination.</text>
</comment>
<comment type="caution">
    <text evidence="18">The sequence shown here is derived from an EMBL/GenBank/DDBJ whole genome shotgun (WGS) entry which is preliminary data.</text>
</comment>
<evidence type="ECO:0000256" key="8">
    <source>
        <dbReference type="ARBA" id="ARBA00022737"/>
    </source>
</evidence>
<dbReference type="GO" id="GO:0005737">
    <property type="term" value="C:cytoplasm"/>
    <property type="evidence" value="ECO:0007669"/>
    <property type="project" value="UniProtKB-ARBA"/>
</dbReference>
<feature type="domain" description="RING-type" evidence="16">
    <location>
        <begin position="23"/>
        <end position="68"/>
    </location>
</feature>
<dbReference type="InterPro" id="IPR013083">
    <property type="entry name" value="Znf_RING/FYVE/PHD"/>
</dbReference>
<dbReference type="InterPro" id="IPR044066">
    <property type="entry name" value="TRIAD_supradom"/>
</dbReference>
<keyword evidence="10" id="KW-0833">Ubl conjugation pathway</keyword>
<sequence>MDDIKLDQSSSVYEVVTEVIESCEICYEYSTSNSFVRGSCGHVFCNKCFSEYFSFMWEENSIYPLKCPRSDCDKDIYKCASSVLDKDIWKKFKAIRKIRKLLRDPAVRWCTVVNCEGFGRDDGKNQVICNSCEKEILTTASHERQDILDNFSVIECPGCACLIARSFGCMKMTCYCGASFCMKCGSLDTGSHRYWLCIAEDKKNEVVCWVPFFTLFIYILTPLIPAFVIYFYRNMWDKNYIRVINDHPWFYGGLILFFSPMILVFSLFYLPFVFGWYCMDAMFNGKSRKYKNWWILLKILLYFPSVFLTFVGFLLLLSLVIAFLPLYALALLGYMMFKAKLDR</sequence>
<dbReference type="Proteomes" id="UP000187209">
    <property type="component" value="Unassembled WGS sequence"/>
</dbReference>
<evidence type="ECO:0000256" key="15">
    <source>
        <dbReference type="SAM" id="Phobius"/>
    </source>
</evidence>
<feature type="domain" description="RING-type" evidence="17">
    <location>
        <begin position="19"/>
        <end position="201"/>
    </location>
</feature>
<reference evidence="18 19" key="1">
    <citation type="submission" date="2016-11" db="EMBL/GenBank/DDBJ databases">
        <title>The macronuclear genome of Stentor coeruleus: a giant cell with tiny introns.</title>
        <authorList>
            <person name="Slabodnick M."/>
            <person name="Ruby J.G."/>
            <person name="Reiff S.B."/>
            <person name="Swart E.C."/>
            <person name="Gosai S."/>
            <person name="Prabakaran S."/>
            <person name="Witkowska E."/>
            <person name="Larue G.E."/>
            <person name="Fisher S."/>
            <person name="Freeman R.M."/>
            <person name="Gunawardena J."/>
            <person name="Chu W."/>
            <person name="Stover N.A."/>
            <person name="Gregory B.D."/>
            <person name="Nowacki M."/>
            <person name="Derisi J."/>
            <person name="Roy S.W."/>
            <person name="Marshall W.F."/>
            <person name="Sood P."/>
        </authorList>
    </citation>
    <scope>NUCLEOTIDE SEQUENCE [LARGE SCALE GENOMIC DNA]</scope>
    <source>
        <strain evidence="18">WM001</strain>
    </source>
</reference>
<evidence type="ECO:0000256" key="2">
    <source>
        <dbReference type="ARBA" id="ARBA00004167"/>
    </source>
</evidence>
<evidence type="ECO:0000256" key="3">
    <source>
        <dbReference type="ARBA" id="ARBA00004906"/>
    </source>
</evidence>
<evidence type="ECO:0000256" key="6">
    <source>
        <dbReference type="ARBA" id="ARBA00022692"/>
    </source>
</evidence>
<feature type="transmembrane region" description="Helical" evidence="15">
    <location>
        <begin position="206"/>
        <end position="229"/>
    </location>
</feature>
<evidence type="ECO:0000259" key="16">
    <source>
        <dbReference type="PROSITE" id="PS50089"/>
    </source>
</evidence>
<evidence type="ECO:0000256" key="12">
    <source>
        <dbReference type="ARBA" id="ARBA00022989"/>
    </source>
</evidence>